<evidence type="ECO:0000313" key="2">
    <source>
        <dbReference type="EMBL" id="ERJ19742.1"/>
    </source>
</evidence>
<dbReference type="eggNOG" id="COG3047">
    <property type="taxonomic scope" value="Bacteria"/>
</dbReference>
<dbReference type="Proteomes" id="UP000006242">
    <property type="component" value="Unassembled WGS sequence"/>
</dbReference>
<dbReference type="Gene3D" id="2.40.160.20">
    <property type="match status" value="1"/>
</dbReference>
<reference evidence="2 3" key="2">
    <citation type="journal article" date="2013" name="PLoS ONE">
        <title>INDIGO - INtegrated Data Warehouse of MIcrobial GenOmes with Examples from the Red Sea Extremophiles.</title>
        <authorList>
            <person name="Alam I."/>
            <person name="Antunes A."/>
            <person name="Kamau A.A."/>
            <person name="Ba Alawi W."/>
            <person name="Kalkatawi M."/>
            <person name="Stingl U."/>
            <person name="Bajic V.B."/>
        </authorList>
    </citation>
    <scope>NUCLEOTIDE SEQUENCE [LARGE SCALE GENOMIC DNA]</scope>
    <source>
        <strain evidence="2 3">E1L3A</strain>
    </source>
</reference>
<dbReference type="InterPro" id="IPR005618">
    <property type="entry name" value="OMPW"/>
</dbReference>
<dbReference type="Pfam" id="PF03922">
    <property type="entry name" value="OmpW"/>
    <property type="match status" value="1"/>
</dbReference>
<dbReference type="STRING" id="1033802.SSPSH_001203"/>
<keyword evidence="3" id="KW-1185">Reference proteome</keyword>
<keyword evidence="1" id="KW-0732">Signal</keyword>
<gene>
    <name evidence="2" type="ORF">SSPSH_001203</name>
</gene>
<dbReference type="SUPFAM" id="SSF56925">
    <property type="entry name" value="OMPA-like"/>
    <property type="match status" value="1"/>
</dbReference>
<organism evidence="2 3">
    <name type="scientific">Salinisphaera shabanensis E1L3A</name>
    <dbReference type="NCBI Taxonomy" id="1033802"/>
    <lineage>
        <taxon>Bacteria</taxon>
        <taxon>Pseudomonadati</taxon>
        <taxon>Pseudomonadota</taxon>
        <taxon>Gammaproteobacteria</taxon>
        <taxon>Salinisphaerales</taxon>
        <taxon>Salinisphaeraceae</taxon>
        <taxon>Salinisphaera</taxon>
    </lineage>
</organism>
<dbReference type="GO" id="GO:0019867">
    <property type="term" value="C:outer membrane"/>
    <property type="evidence" value="ECO:0007669"/>
    <property type="project" value="InterPro"/>
</dbReference>
<evidence type="ECO:0000313" key="3">
    <source>
        <dbReference type="Proteomes" id="UP000006242"/>
    </source>
</evidence>
<reference evidence="2 3" key="1">
    <citation type="journal article" date="2011" name="J. Bacteriol.">
        <title>Genome sequence of Salinisphaera shabanensis, a gammaproteobacterium from the harsh, variable environment of the brine-seawater interface of the Shaban Deep in the Red Sea.</title>
        <authorList>
            <person name="Antunes A."/>
            <person name="Alam I."/>
            <person name="Bajic V.B."/>
            <person name="Stingl U."/>
        </authorList>
    </citation>
    <scope>NUCLEOTIDE SEQUENCE [LARGE SCALE GENOMIC DNA]</scope>
    <source>
        <strain evidence="2 3">E1L3A</strain>
    </source>
</reference>
<dbReference type="InterPro" id="IPR011250">
    <property type="entry name" value="OMP/PagP_B-barrel"/>
</dbReference>
<dbReference type="PANTHER" id="PTHR36920">
    <property type="match status" value="1"/>
</dbReference>
<name>U2ENN8_9GAMM</name>
<dbReference type="EMBL" id="AFNV02000007">
    <property type="protein sequence ID" value="ERJ19742.1"/>
    <property type="molecule type" value="Genomic_DNA"/>
</dbReference>
<comment type="caution">
    <text evidence="2">The sequence shown here is derived from an EMBL/GenBank/DDBJ whole genome shotgun (WGS) entry which is preliminary data.</text>
</comment>
<dbReference type="OrthoDB" id="6075287at2"/>
<proteinExistence type="predicted"/>
<dbReference type="GO" id="GO:0055085">
    <property type="term" value="P:transmembrane transport"/>
    <property type="evidence" value="ECO:0007669"/>
    <property type="project" value="TreeGrafter"/>
</dbReference>
<feature type="chain" id="PRO_5004625449" evidence="1">
    <location>
        <begin position="35"/>
        <end position="309"/>
    </location>
</feature>
<accession>U2ENN8</accession>
<dbReference type="AlphaFoldDB" id="U2ENN8"/>
<dbReference type="RefSeq" id="WP_006915021.1">
    <property type="nucleotide sequence ID" value="NZ_AFNV02000007.1"/>
</dbReference>
<protein>
    <submittedName>
        <fullName evidence="2">Outer membrane protein</fullName>
    </submittedName>
</protein>
<evidence type="ECO:0000256" key="1">
    <source>
        <dbReference type="SAM" id="SignalP"/>
    </source>
</evidence>
<dbReference type="PANTHER" id="PTHR36920:SF1">
    <property type="entry name" value="OUTER MEMBRANE PROTEIN W"/>
    <property type="match status" value="1"/>
</dbReference>
<feature type="signal peptide" evidence="1">
    <location>
        <begin position="1"/>
        <end position="34"/>
    </location>
</feature>
<sequence length="309" mass="32757">MIHQTKPARRRLSQHAAKLLGGASLMLLAGTALAQGTSQNAQTDTVDDNGGFFEQALQYAHDNTYYRVGVLHLSYEGDSSPLRIDNANGLAAQPFGVGSSELEGTGSSVGDKTTLGGTIGMYIPKTGRHLAAEITLAPPLKLDFEVSGRAINESIAPETQSGIPTGVPALGRKIGTLKALPPNLTIIYRPWVDTMFQPYIGAGAMYLYTFDTDVTNEVLNAYGNEPTLNLSKPVACVGQIGMDVNLSEKLFVTADVKYVGCAEVEAKVNNVVVEAPALSPTVGPVNVGSVSSTNDFKAVLYQLSMGFRF</sequence>